<name>A0A561EZ34_9ACTN</name>
<feature type="chain" id="PRO_5021710880" description="PknH-like protein" evidence="2">
    <location>
        <begin position="36"/>
        <end position="321"/>
    </location>
</feature>
<dbReference type="OrthoDB" id="4800194at2"/>
<evidence type="ECO:0000313" key="4">
    <source>
        <dbReference type="Proteomes" id="UP000318416"/>
    </source>
</evidence>
<dbReference type="Proteomes" id="UP000318416">
    <property type="component" value="Unassembled WGS sequence"/>
</dbReference>
<accession>A0A561EZ34</accession>
<sequence length="321" mass="34250">MPSRPKPTTSSAVLAPALAALAALVLSACSGTGSASDVAVATTPTLLNTATLRLPMQDYIPSTRQLSELGRAQRVLTAQCMARYGYRYRIPELPERPSEGGENGRRYGLTDPEAAASTGYGADEANQPAKPARPSMDAAETLVLSGSGNLDPKTLPKTQAEAEKSGRSDGEVNGKPVPVGGCTREGYLKLWMPAADSRDPMRVQDLDAEAYSRSRQDSRVVKATEAWTECMAKKGYHAKNPVSPQPELGLTPATFTSPEGVTAATADVGCKREVNLVGIWYSVESAYQNRLIEKNTELLRATRKQQDDALRLAAQLIAQAG</sequence>
<reference evidence="3 4" key="1">
    <citation type="submission" date="2019-06" db="EMBL/GenBank/DDBJ databases">
        <title>Sequencing the genomes of 1000 actinobacteria strains.</title>
        <authorList>
            <person name="Klenk H.-P."/>
        </authorList>
    </citation>
    <scope>NUCLEOTIDE SEQUENCE [LARGE SCALE GENOMIC DNA]</scope>
    <source>
        <strain evidence="3 4">DSM 41649</strain>
    </source>
</reference>
<feature type="region of interest" description="Disordered" evidence="1">
    <location>
        <begin position="93"/>
        <end position="178"/>
    </location>
</feature>
<feature type="compositionally biased region" description="Basic and acidic residues" evidence="1">
    <location>
        <begin position="93"/>
        <end position="105"/>
    </location>
</feature>
<gene>
    <name evidence="3" type="ORF">FB465_6029</name>
</gene>
<keyword evidence="4" id="KW-1185">Reference proteome</keyword>
<evidence type="ECO:0000256" key="1">
    <source>
        <dbReference type="SAM" id="MobiDB-lite"/>
    </source>
</evidence>
<dbReference type="EMBL" id="VIVR01000001">
    <property type="protein sequence ID" value="TWE20870.1"/>
    <property type="molecule type" value="Genomic_DNA"/>
</dbReference>
<evidence type="ECO:0000313" key="3">
    <source>
        <dbReference type="EMBL" id="TWE20870.1"/>
    </source>
</evidence>
<evidence type="ECO:0000256" key="2">
    <source>
        <dbReference type="SAM" id="SignalP"/>
    </source>
</evidence>
<dbReference type="PROSITE" id="PS51257">
    <property type="entry name" value="PROKAR_LIPOPROTEIN"/>
    <property type="match status" value="1"/>
</dbReference>
<keyword evidence="2" id="KW-0732">Signal</keyword>
<comment type="caution">
    <text evidence="3">The sequence shown here is derived from an EMBL/GenBank/DDBJ whole genome shotgun (WGS) entry which is preliminary data.</text>
</comment>
<dbReference type="AlphaFoldDB" id="A0A561EZ34"/>
<organism evidence="3 4">
    <name type="scientific">Kitasatospora atroaurantiaca</name>
    <dbReference type="NCBI Taxonomy" id="285545"/>
    <lineage>
        <taxon>Bacteria</taxon>
        <taxon>Bacillati</taxon>
        <taxon>Actinomycetota</taxon>
        <taxon>Actinomycetes</taxon>
        <taxon>Kitasatosporales</taxon>
        <taxon>Streptomycetaceae</taxon>
        <taxon>Kitasatospora</taxon>
    </lineage>
</organism>
<dbReference type="RefSeq" id="WP_145795490.1">
    <property type="nucleotide sequence ID" value="NZ_BAAABR010000047.1"/>
</dbReference>
<evidence type="ECO:0008006" key="5">
    <source>
        <dbReference type="Google" id="ProtNLM"/>
    </source>
</evidence>
<feature type="compositionally biased region" description="Basic and acidic residues" evidence="1">
    <location>
        <begin position="160"/>
        <end position="172"/>
    </location>
</feature>
<protein>
    <recommendedName>
        <fullName evidence="5">PknH-like protein</fullName>
    </recommendedName>
</protein>
<proteinExistence type="predicted"/>
<feature type="signal peptide" evidence="2">
    <location>
        <begin position="1"/>
        <end position="35"/>
    </location>
</feature>